<dbReference type="Proteomes" id="UP001431209">
    <property type="component" value="Unassembled WGS sequence"/>
</dbReference>
<accession>A0AAW2YX07</accession>
<sequence length="98" mass="11187">MGVTLATYLAKLPQEVNLEDYSAEDPNMCKIPKCNEGFYSSRPRNCIVPNHWKYCSLVCMFNHLKSIKPAEWKAFVESAGDDDVDEDNELTQILTKRA</sequence>
<reference evidence="1 2" key="1">
    <citation type="submission" date="2024-03" db="EMBL/GenBank/DDBJ databases">
        <title>The Acrasis kona genome and developmental transcriptomes reveal deep origins of eukaryotic multicellular pathways.</title>
        <authorList>
            <person name="Sheikh S."/>
            <person name="Fu C.-J."/>
            <person name="Brown M.W."/>
            <person name="Baldauf S.L."/>
        </authorList>
    </citation>
    <scope>NUCLEOTIDE SEQUENCE [LARGE SCALE GENOMIC DNA]</scope>
    <source>
        <strain evidence="1 2">ATCC MYA-3509</strain>
    </source>
</reference>
<evidence type="ECO:0000313" key="2">
    <source>
        <dbReference type="Proteomes" id="UP001431209"/>
    </source>
</evidence>
<dbReference type="AlphaFoldDB" id="A0AAW2YX07"/>
<protein>
    <submittedName>
        <fullName evidence="1">Histidine tRS</fullName>
    </submittedName>
</protein>
<evidence type="ECO:0000313" key="1">
    <source>
        <dbReference type="EMBL" id="KAL0481685.1"/>
    </source>
</evidence>
<keyword evidence="2" id="KW-1185">Reference proteome</keyword>
<comment type="caution">
    <text evidence="1">The sequence shown here is derived from an EMBL/GenBank/DDBJ whole genome shotgun (WGS) entry which is preliminary data.</text>
</comment>
<dbReference type="EMBL" id="JAOPGA020000784">
    <property type="protein sequence ID" value="KAL0481685.1"/>
    <property type="molecule type" value="Genomic_DNA"/>
</dbReference>
<organism evidence="1 2">
    <name type="scientific">Acrasis kona</name>
    <dbReference type="NCBI Taxonomy" id="1008807"/>
    <lineage>
        <taxon>Eukaryota</taxon>
        <taxon>Discoba</taxon>
        <taxon>Heterolobosea</taxon>
        <taxon>Tetramitia</taxon>
        <taxon>Eutetramitia</taxon>
        <taxon>Acrasidae</taxon>
        <taxon>Acrasis</taxon>
    </lineage>
</organism>
<gene>
    <name evidence="1" type="ORF">AKO1_012551</name>
</gene>
<proteinExistence type="predicted"/>
<name>A0AAW2YX07_9EUKA</name>